<reference evidence="2" key="1">
    <citation type="submission" date="2025-08" db="UniProtKB">
        <authorList>
            <consortium name="Ensembl"/>
        </authorList>
    </citation>
    <scope>IDENTIFICATION</scope>
</reference>
<dbReference type="PANTHER" id="PTHR23267">
    <property type="entry name" value="IMMUNOGLOBULIN LIGHT CHAIN"/>
    <property type="match status" value="1"/>
</dbReference>
<organism evidence="2 3">
    <name type="scientific">Sphenodon punctatus</name>
    <name type="common">Tuatara</name>
    <name type="synonym">Hatteria punctata</name>
    <dbReference type="NCBI Taxonomy" id="8508"/>
    <lineage>
        <taxon>Eukaryota</taxon>
        <taxon>Metazoa</taxon>
        <taxon>Chordata</taxon>
        <taxon>Craniata</taxon>
        <taxon>Vertebrata</taxon>
        <taxon>Euteleostomi</taxon>
        <taxon>Lepidosauria</taxon>
        <taxon>Sphenodontia</taxon>
        <taxon>Sphenodontidae</taxon>
        <taxon>Sphenodon</taxon>
    </lineage>
</organism>
<dbReference type="PROSITE" id="PS50835">
    <property type="entry name" value="IG_LIKE"/>
    <property type="match status" value="1"/>
</dbReference>
<evidence type="ECO:0000313" key="2">
    <source>
        <dbReference type="Ensembl" id="ENSSPUP00000007319.1"/>
    </source>
</evidence>
<name>A0A8D0GK28_SPHPU</name>
<dbReference type="Gene3D" id="2.60.40.10">
    <property type="entry name" value="Immunoglobulins"/>
    <property type="match status" value="1"/>
</dbReference>
<dbReference type="InterPro" id="IPR050150">
    <property type="entry name" value="IgV_Light_Chain"/>
</dbReference>
<keyword evidence="3" id="KW-1185">Reference proteome</keyword>
<dbReference type="InterPro" id="IPR007110">
    <property type="entry name" value="Ig-like_dom"/>
</dbReference>
<dbReference type="FunFam" id="2.60.40.10:FF:001230">
    <property type="entry name" value="Immunoglobulin kappa variable 8-16"/>
    <property type="match status" value="1"/>
</dbReference>
<evidence type="ECO:0000313" key="3">
    <source>
        <dbReference type="Proteomes" id="UP000694392"/>
    </source>
</evidence>
<dbReference type="InterPro" id="IPR036179">
    <property type="entry name" value="Ig-like_dom_sf"/>
</dbReference>
<dbReference type="SMART" id="SM00406">
    <property type="entry name" value="IGv"/>
    <property type="match status" value="1"/>
</dbReference>
<dbReference type="SMART" id="SM00409">
    <property type="entry name" value="IG"/>
    <property type="match status" value="1"/>
</dbReference>
<accession>A0A8D0GK28</accession>
<reference evidence="2" key="2">
    <citation type="submission" date="2025-09" db="UniProtKB">
        <authorList>
            <consortium name="Ensembl"/>
        </authorList>
    </citation>
    <scope>IDENTIFICATION</scope>
</reference>
<evidence type="ECO:0000259" key="1">
    <source>
        <dbReference type="PROSITE" id="PS50835"/>
    </source>
</evidence>
<dbReference type="Pfam" id="PF07686">
    <property type="entry name" value="V-set"/>
    <property type="match status" value="1"/>
</dbReference>
<dbReference type="GeneTree" id="ENSGT00940000153770"/>
<protein>
    <recommendedName>
        <fullName evidence="1">Ig-like domain-containing protein</fullName>
    </recommendedName>
</protein>
<dbReference type="InterPro" id="IPR013106">
    <property type="entry name" value="Ig_V-set"/>
</dbReference>
<dbReference type="Ensembl" id="ENSSPUT00000007800.1">
    <property type="protein sequence ID" value="ENSSPUP00000007319.1"/>
    <property type="gene ID" value="ENSSPUG00000005657.1"/>
</dbReference>
<dbReference type="Proteomes" id="UP000694392">
    <property type="component" value="Unplaced"/>
</dbReference>
<sequence>MGINDTELITDQICINFFCFLISGSSGDIVLTQTPESQAVSTGDAVTIRCKASSSISTDRLHWYQQKPGQTPKLMLYHVTNRFTGVPDRFSGRYSGTDFTFTISGVQAEDAGDYYCGHDYDVPLTVIQSHTKTSSALQQNECEAEGSSWGSL</sequence>
<dbReference type="AlphaFoldDB" id="A0A8D0GK28"/>
<feature type="domain" description="Ig-like" evidence="1">
    <location>
        <begin position="29"/>
        <end position="116"/>
    </location>
</feature>
<dbReference type="InterPro" id="IPR003599">
    <property type="entry name" value="Ig_sub"/>
</dbReference>
<dbReference type="InterPro" id="IPR013783">
    <property type="entry name" value="Ig-like_fold"/>
</dbReference>
<dbReference type="SUPFAM" id="SSF48726">
    <property type="entry name" value="Immunoglobulin"/>
    <property type="match status" value="1"/>
</dbReference>
<proteinExistence type="predicted"/>